<reference evidence="3" key="1">
    <citation type="submission" date="2016-10" db="EMBL/GenBank/DDBJ databases">
        <authorList>
            <person name="Varghese N."/>
            <person name="Submissions S."/>
        </authorList>
    </citation>
    <scope>NUCLEOTIDE SEQUENCE [LARGE SCALE GENOMIC DNA]</scope>
    <source>
        <strain evidence="3">DSM 19110</strain>
    </source>
</reference>
<dbReference type="Proteomes" id="UP000183200">
    <property type="component" value="Unassembled WGS sequence"/>
</dbReference>
<dbReference type="RefSeq" id="WP_074606045.1">
    <property type="nucleotide sequence ID" value="NZ_FNGY01000003.1"/>
</dbReference>
<dbReference type="SUPFAM" id="SSF53448">
    <property type="entry name" value="Nucleotide-diphospho-sugar transferases"/>
    <property type="match status" value="1"/>
</dbReference>
<dbReference type="InterPro" id="IPR001173">
    <property type="entry name" value="Glyco_trans_2-like"/>
</dbReference>
<accession>A0A1G9RXK9</accession>
<dbReference type="OrthoDB" id="9801954at2"/>
<dbReference type="AlphaFoldDB" id="A0A1G9RXK9"/>
<dbReference type="CDD" id="cd00761">
    <property type="entry name" value="Glyco_tranf_GTA_type"/>
    <property type="match status" value="1"/>
</dbReference>
<evidence type="ECO:0000259" key="1">
    <source>
        <dbReference type="Pfam" id="PF00535"/>
    </source>
</evidence>
<organism evidence="2 3">
    <name type="scientific">Pedobacter steynii</name>
    <dbReference type="NCBI Taxonomy" id="430522"/>
    <lineage>
        <taxon>Bacteria</taxon>
        <taxon>Pseudomonadati</taxon>
        <taxon>Bacteroidota</taxon>
        <taxon>Sphingobacteriia</taxon>
        <taxon>Sphingobacteriales</taxon>
        <taxon>Sphingobacteriaceae</taxon>
        <taxon>Pedobacter</taxon>
    </lineage>
</organism>
<evidence type="ECO:0000313" key="3">
    <source>
        <dbReference type="Proteomes" id="UP000183200"/>
    </source>
</evidence>
<feature type="domain" description="Glycosyltransferase 2-like" evidence="1">
    <location>
        <begin position="9"/>
        <end position="124"/>
    </location>
</feature>
<dbReference type="Gene3D" id="3.90.550.10">
    <property type="entry name" value="Spore Coat Polysaccharide Biosynthesis Protein SpsA, Chain A"/>
    <property type="match status" value="1"/>
</dbReference>
<dbReference type="Pfam" id="PF00535">
    <property type="entry name" value="Glycos_transf_2"/>
    <property type="match status" value="1"/>
</dbReference>
<name>A0A1G9RXK9_9SPHI</name>
<dbReference type="EMBL" id="FNGY01000003">
    <property type="protein sequence ID" value="SDM27225.1"/>
    <property type="molecule type" value="Genomic_DNA"/>
</dbReference>
<dbReference type="GO" id="GO:0016758">
    <property type="term" value="F:hexosyltransferase activity"/>
    <property type="evidence" value="ECO:0007669"/>
    <property type="project" value="UniProtKB-ARBA"/>
</dbReference>
<dbReference type="InterPro" id="IPR029044">
    <property type="entry name" value="Nucleotide-diphossugar_trans"/>
</dbReference>
<proteinExistence type="predicted"/>
<evidence type="ECO:0000313" key="2">
    <source>
        <dbReference type="EMBL" id="SDM27225.1"/>
    </source>
</evidence>
<keyword evidence="2" id="KW-0808">Transferase</keyword>
<gene>
    <name evidence="2" type="ORF">SAMN05421820_103375</name>
</gene>
<protein>
    <submittedName>
        <fullName evidence="2">Glycosyl transferase family 2</fullName>
    </submittedName>
</protein>
<sequence>MNKQLPLVSCICITNNRPLLLQRALACFETQEYPNKELVISYPENDSVSRILINQISTISDINIVRLERAATEKLGTARNKAVVAANGDFICVWDDDDWYSNNRISHQYQVIKNSPFKASVCTNIIILHFKDKKICYSGSKLWEGTLFCDRAVLIRYPYLDKEKGEAETLIYQLAANNNLFPIINDPYLYVHIFHGENCLEENYFNIHLYNSLALEESTQKDIEELTSLDNYVL</sequence>
<dbReference type="PANTHER" id="PTHR22916">
    <property type="entry name" value="GLYCOSYLTRANSFERASE"/>
    <property type="match status" value="1"/>
</dbReference>
<dbReference type="PANTHER" id="PTHR22916:SF3">
    <property type="entry name" value="UDP-GLCNAC:BETAGAL BETA-1,3-N-ACETYLGLUCOSAMINYLTRANSFERASE-LIKE PROTEIN 1"/>
    <property type="match status" value="1"/>
</dbReference>
<keyword evidence="3" id="KW-1185">Reference proteome</keyword>